<keyword evidence="2" id="KW-0560">Oxidoreductase</keyword>
<dbReference type="SUPFAM" id="SSF51735">
    <property type="entry name" value="NAD(P)-binding Rossmann-fold domains"/>
    <property type="match status" value="1"/>
</dbReference>
<evidence type="ECO:0000256" key="2">
    <source>
        <dbReference type="ARBA" id="ARBA00023002"/>
    </source>
</evidence>
<reference evidence="3 4" key="1">
    <citation type="submission" date="2020-01" db="EMBL/GenBank/DDBJ databases">
        <title>Pseudarthrobacter psychrotolerans sp. nov., isolated from antarctic soil.</title>
        <authorList>
            <person name="Shin Y."/>
            <person name="Park W."/>
        </authorList>
    </citation>
    <scope>NUCLEOTIDE SEQUENCE [LARGE SCALE GENOMIC DNA]</scope>
    <source>
        <strain evidence="3 4">YJ56</strain>
    </source>
</reference>
<dbReference type="EMBL" id="CP047898">
    <property type="protein sequence ID" value="QHK22144.1"/>
    <property type="molecule type" value="Genomic_DNA"/>
</dbReference>
<dbReference type="InterPro" id="IPR036291">
    <property type="entry name" value="NAD(P)-bd_dom_sf"/>
</dbReference>
<dbReference type="GO" id="GO:0016491">
    <property type="term" value="F:oxidoreductase activity"/>
    <property type="evidence" value="ECO:0007669"/>
    <property type="project" value="UniProtKB-KW"/>
</dbReference>
<dbReference type="PANTHER" id="PTHR43477">
    <property type="entry name" value="DIHYDROANTICAPSIN 7-DEHYDROGENASE"/>
    <property type="match status" value="1"/>
</dbReference>
<comment type="similarity">
    <text evidence="1">Belongs to the short-chain dehydrogenases/reductases (SDR) family.</text>
</comment>
<sequence>MAPVPDHAGGLNVLVTGGSGPSGIAVARALHQAGFRVFTVGSDSTRIDAAARKAGDGVTPLVCDLADPADVQSLRKTLTGTAGLMDGVIHLVGGWRGAKGITDQSDADWDFLERGAITTLRNVSRVFYSDLAAAGTGRFAMVSSTAVDKPTAATASYVAAKAAAETWTLAMAEGLARGAADEGTALRAAAVVLVVKALVDAELRKAHPERTFPGATDVEDLAAAVVGLFSRPAVELNGRRLLLTP</sequence>
<evidence type="ECO:0000256" key="1">
    <source>
        <dbReference type="ARBA" id="ARBA00006484"/>
    </source>
</evidence>
<dbReference type="PRINTS" id="PR00081">
    <property type="entry name" value="GDHRDH"/>
</dbReference>
<keyword evidence="4" id="KW-1185">Reference proteome</keyword>
<protein>
    <submittedName>
        <fullName evidence="3">SDR family NAD(P)-dependent oxidoreductase</fullName>
    </submittedName>
</protein>
<evidence type="ECO:0000313" key="3">
    <source>
        <dbReference type="EMBL" id="QHK22144.1"/>
    </source>
</evidence>
<name>A0A6P1NUB0_9MICC</name>
<dbReference type="Pfam" id="PF00106">
    <property type="entry name" value="adh_short"/>
    <property type="match status" value="1"/>
</dbReference>
<accession>A0A6P1NUB0</accession>
<dbReference type="InterPro" id="IPR002347">
    <property type="entry name" value="SDR_fam"/>
</dbReference>
<dbReference type="PANTHER" id="PTHR43477:SF1">
    <property type="entry name" value="DIHYDROANTICAPSIN 7-DEHYDROGENASE"/>
    <property type="match status" value="1"/>
</dbReference>
<dbReference type="InterPro" id="IPR020904">
    <property type="entry name" value="Sc_DH/Rdtase_CS"/>
</dbReference>
<dbReference type="Gene3D" id="3.40.50.720">
    <property type="entry name" value="NAD(P)-binding Rossmann-like Domain"/>
    <property type="match status" value="1"/>
</dbReference>
<dbReference type="Proteomes" id="UP000464186">
    <property type="component" value="Chromosome"/>
</dbReference>
<dbReference type="PROSITE" id="PS00061">
    <property type="entry name" value="ADH_SHORT"/>
    <property type="match status" value="1"/>
</dbReference>
<dbReference type="KEGG" id="psey:GU243_02745"/>
<evidence type="ECO:0000313" key="4">
    <source>
        <dbReference type="Proteomes" id="UP000464186"/>
    </source>
</evidence>
<organism evidence="3 4">
    <name type="scientific">Pseudarthrobacter psychrotolerans</name>
    <dbReference type="NCBI Taxonomy" id="2697569"/>
    <lineage>
        <taxon>Bacteria</taxon>
        <taxon>Bacillati</taxon>
        <taxon>Actinomycetota</taxon>
        <taxon>Actinomycetes</taxon>
        <taxon>Micrococcales</taxon>
        <taxon>Micrococcaceae</taxon>
        <taxon>Pseudarthrobacter</taxon>
    </lineage>
</organism>
<dbReference type="AlphaFoldDB" id="A0A6P1NUB0"/>
<proteinExistence type="inferred from homology"/>
<gene>
    <name evidence="3" type="ORF">GU243_02745</name>
</gene>
<dbReference type="CDD" id="cd05233">
    <property type="entry name" value="SDR_c"/>
    <property type="match status" value="1"/>
</dbReference>
<dbReference type="InterPro" id="IPR051122">
    <property type="entry name" value="SDR_DHRS6-like"/>
</dbReference>